<gene>
    <name evidence="1" type="ORF">N3K66_007455</name>
</gene>
<keyword evidence="2" id="KW-1185">Reference proteome</keyword>
<dbReference type="Proteomes" id="UP001163324">
    <property type="component" value="Chromosome 7"/>
</dbReference>
<comment type="caution">
    <text evidence="1">The sequence shown here is derived from an EMBL/GenBank/DDBJ whole genome shotgun (WGS) entry which is preliminary data.</text>
</comment>
<name>A0ACC0UVR9_9HYPO</name>
<proteinExistence type="predicted"/>
<organism evidence="1 2">
    <name type="scientific">Trichothecium roseum</name>
    <dbReference type="NCBI Taxonomy" id="47278"/>
    <lineage>
        <taxon>Eukaryota</taxon>
        <taxon>Fungi</taxon>
        <taxon>Dikarya</taxon>
        <taxon>Ascomycota</taxon>
        <taxon>Pezizomycotina</taxon>
        <taxon>Sordariomycetes</taxon>
        <taxon>Hypocreomycetidae</taxon>
        <taxon>Hypocreales</taxon>
        <taxon>Hypocreales incertae sedis</taxon>
        <taxon>Trichothecium</taxon>
    </lineage>
</organism>
<protein>
    <submittedName>
        <fullName evidence="1">Uncharacterized protein</fullName>
    </submittedName>
</protein>
<evidence type="ECO:0000313" key="2">
    <source>
        <dbReference type="Proteomes" id="UP001163324"/>
    </source>
</evidence>
<reference evidence="1" key="1">
    <citation type="submission" date="2022-10" db="EMBL/GenBank/DDBJ databases">
        <title>Complete Genome of Trichothecium roseum strain YXFP-22015, a Plant Pathogen Isolated from Citrus.</title>
        <authorList>
            <person name="Wang Y."/>
            <person name="Zhu L."/>
        </authorList>
    </citation>
    <scope>NUCLEOTIDE SEQUENCE</scope>
    <source>
        <strain evidence="1">YXFP-22015</strain>
    </source>
</reference>
<evidence type="ECO:0000313" key="1">
    <source>
        <dbReference type="EMBL" id="KAI9897599.1"/>
    </source>
</evidence>
<sequence length="463" mass="50750">MDPTTTLVTFLLQTNPSVQAVHLLGSWDNFATSYPMERDSRRGKDQWKGCHAFQNIICDDGSSRPQSRKRNGGLKMGHTYYYYYEVDGSTETFDPAKPTTTNCPYLPGQTVNTLAVPVQQSLRQRSVSLSSMRLTDYATMNPRDKFNTPRPAPAVSPKAGSARQGTAPCHRAAFSTSSSRPVSPAPAWKRWFNHKSGSDNERGRATEKDDRSATTKSRYSDRSTDSSNGSRNRSMSPGSLRRFLTEDHGNRPGSGLSDRPSLMIPEDIDEENEDDDNFASAISETSPFSFGLSPPPPRTSPSTASSGMMPLTSQNLSSLTLTTERPSTAHAILHPSGSTGSPGLPSLESFSQPMSSTSSALGTPPSSRSPDTAALTFYYDAEDDQDETASKDESIETLQEEPQTLKPLRSKFSKYTLPEYKSHLKPVPESPRCDFLGQPIDTGLDNFANELGWMVESIGTKRL</sequence>
<accession>A0ACC0UVR9</accession>
<dbReference type="EMBL" id="CM047946">
    <property type="protein sequence ID" value="KAI9897599.1"/>
    <property type="molecule type" value="Genomic_DNA"/>
</dbReference>